<accession>A0A6S4Q0M4</accession>
<dbReference type="EMBL" id="AB609752">
    <property type="protein sequence ID" value="BBE38953.1"/>
    <property type="molecule type" value="Genomic_DNA"/>
</dbReference>
<sequence>MKCPVWLEQIIVVYPDGSEGGEVEKRAWWKFW</sequence>
<reference evidence="1" key="1">
    <citation type="submission" date="2011-01" db="EMBL/GenBank/DDBJ databases">
        <title>Evolutionary Significance of Chromosomal Super-Integrons in Vibrio vulnificus Strains.</title>
        <authorList>
            <person name="Shu H.Y."/>
            <person name="Wu K.M."/>
            <person name="Liu T.T."/>
            <person name="Liu Y.M."/>
            <person name="Liao T.L."/>
            <person name="Hor L.I."/>
            <person name="Tsai S.F."/>
            <person name="Chen C.Y."/>
        </authorList>
    </citation>
    <scope>NUCLEOTIDE SEQUENCE</scope>
    <source>
        <strain evidence="1">CG021</strain>
    </source>
</reference>
<protein>
    <submittedName>
        <fullName evidence="1">Uncharacterized protein</fullName>
    </submittedName>
</protein>
<evidence type="ECO:0000313" key="1">
    <source>
        <dbReference type="EMBL" id="BBE38953.1"/>
    </source>
</evidence>
<proteinExistence type="predicted"/>
<name>A0A6S4Q0M4_VIBVL</name>
<dbReference type="AlphaFoldDB" id="A0A6S4Q0M4"/>
<organism evidence="1">
    <name type="scientific">Vibrio vulnificus</name>
    <dbReference type="NCBI Taxonomy" id="672"/>
    <lineage>
        <taxon>Bacteria</taxon>
        <taxon>Pseudomonadati</taxon>
        <taxon>Pseudomonadota</taxon>
        <taxon>Gammaproteobacteria</taxon>
        <taxon>Vibrionales</taxon>
        <taxon>Vibrionaceae</taxon>
        <taxon>Vibrio</taxon>
    </lineage>
</organism>